<evidence type="ECO:0000256" key="4">
    <source>
        <dbReference type="ARBA" id="ARBA00023004"/>
    </source>
</evidence>
<dbReference type="Pfam" id="PF01799">
    <property type="entry name" value="Fer2_2"/>
    <property type="match status" value="1"/>
</dbReference>
<dbReference type="CDD" id="cd07823">
    <property type="entry name" value="SRPBCC_5"/>
    <property type="match status" value="1"/>
</dbReference>
<evidence type="ECO:0000313" key="8">
    <source>
        <dbReference type="Proteomes" id="UP001158049"/>
    </source>
</evidence>
<accession>A0ABY1QU13</accession>
<evidence type="ECO:0000313" key="7">
    <source>
        <dbReference type="EMBL" id="SMP80453.1"/>
    </source>
</evidence>
<evidence type="ECO:0000256" key="5">
    <source>
        <dbReference type="ARBA" id="ARBA00023014"/>
    </source>
</evidence>
<dbReference type="PANTHER" id="PTHR44379">
    <property type="entry name" value="OXIDOREDUCTASE WITH IRON-SULFUR SUBUNIT"/>
    <property type="match status" value="1"/>
</dbReference>
<feature type="domain" description="2Fe-2S ferredoxin-type" evidence="6">
    <location>
        <begin position="16"/>
        <end position="92"/>
    </location>
</feature>
<dbReference type="InterPro" id="IPR001041">
    <property type="entry name" value="2Fe-2S_ferredoxin-type"/>
</dbReference>
<evidence type="ECO:0000259" key="6">
    <source>
        <dbReference type="PROSITE" id="PS51085"/>
    </source>
</evidence>
<reference evidence="7 8" key="1">
    <citation type="submission" date="2017-05" db="EMBL/GenBank/DDBJ databases">
        <authorList>
            <person name="Varghese N."/>
            <person name="Submissions S."/>
        </authorList>
    </citation>
    <scope>NUCLEOTIDE SEQUENCE [LARGE SCALE GENOMIC DNA]</scope>
    <source>
        <strain evidence="7 8">DSM 26001</strain>
    </source>
</reference>
<dbReference type="InterPro" id="IPR036010">
    <property type="entry name" value="2Fe-2S_ferredoxin-like_sf"/>
</dbReference>
<dbReference type="InterPro" id="IPR036884">
    <property type="entry name" value="2Fe-2S-bd_dom_sf"/>
</dbReference>
<evidence type="ECO:0000256" key="1">
    <source>
        <dbReference type="ARBA" id="ARBA00022714"/>
    </source>
</evidence>
<gene>
    <name evidence="7" type="ORF">SAMN06295970_1363</name>
</gene>
<dbReference type="InterPro" id="IPR012675">
    <property type="entry name" value="Beta-grasp_dom_sf"/>
</dbReference>
<dbReference type="Pfam" id="PF06240">
    <property type="entry name" value="COXG"/>
    <property type="match status" value="1"/>
</dbReference>
<dbReference type="EMBL" id="FXUL01000036">
    <property type="protein sequence ID" value="SMP80453.1"/>
    <property type="molecule type" value="Genomic_DNA"/>
</dbReference>
<keyword evidence="3" id="KW-0560">Oxidoreductase</keyword>
<keyword evidence="1" id="KW-0001">2Fe-2S</keyword>
<dbReference type="InterPro" id="IPR051452">
    <property type="entry name" value="Diverse_Oxidoreductases"/>
</dbReference>
<keyword evidence="5" id="KW-0411">Iron-sulfur</keyword>
<evidence type="ECO:0000256" key="2">
    <source>
        <dbReference type="ARBA" id="ARBA00022723"/>
    </source>
</evidence>
<protein>
    <submittedName>
        <fullName evidence="7">Carbon-monoxide dehydrogenase small subunit</fullName>
    </submittedName>
</protein>
<dbReference type="SUPFAM" id="SSF54292">
    <property type="entry name" value="2Fe-2S ferredoxin-like"/>
    <property type="match status" value="1"/>
</dbReference>
<keyword evidence="4" id="KW-0408">Iron</keyword>
<comment type="caution">
    <text evidence="7">The sequence shown here is derived from an EMBL/GenBank/DDBJ whole genome shotgun (WGS) entry which is preliminary data.</text>
</comment>
<proteinExistence type="predicted"/>
<dbReference type="SUPFAM" id="SSF47741">
    <property type="entry name" value="CO dehydrogenase ISP C-domain like"/>
    <property type="match status" value="1"/>
</dbReference>
<organism evidence="7 8">
    <name type="scientific">Noviherbaspirillum suwonense</name>
    <dbReference type="NCBI Taxonomy" id="1224511"/>
    <lineage>
        <taxon>Bacteria</taxon>
        <taxon>Pseudomonadati</taxon>
        <taxon>Pseudomonadota</taxon>
        <taxon>Betaproteobacteria</taxon>
        <taxon>Burkholderiales</taxon>
        <taxon>Oxalobacteraceae</taxon>
        <taxon>Noviherbaspirillum</taxon>
    </lineage>
</organism>
<dbReference type="InterPro" id="IPR006058">
    <property type="entry name" value="2Fe2S_fd_BS"/>
</dbReference>
<keyword evidence="2" id="KW-0479">Metal-binding</keyword>
<dbReference type="Gene3D" id="3.10.20.30">
    <property type="match status" value="1"/>
</dbReference>
<dbReference type="InterPro" id="IPR002888">
    <property type="entry name" value="2Fe-2S-bd"/>
</dbReference>
<keyword evidence="8" id="KW-1185">Reference proteome</keyword>
<dbReference type="Pfam" id="PF00111">
    <property type="entry name" value="Fer2"/>
    <property type="match status" value="1"/>
</dbReference>
<dbReference type="PROSITE" id="PS00197">
    <property type="entry name" value="2FE2S_FER_1"/>
    <property type="match status" value="1"/>
</dbReference>
<dbReference type="PROSITE" id="PS51085">
    <property type="entry name" value="2FE2S_FER_2"/>
    <property type="match status" value="1"/>
</dbReference>
<dbReference type="RefSeq" id="WP_283445466.1">
    <property type="nucleotide sequence ID" value="NZ_FXUL01000036.1"/>
</dbReference>
<sequence>MKMNEEFGATLTAAPQPIRLHLNGAWVRHDATPRTHLGDFVRDHCGLTGTHLGCEHGVCGACTVLVDDQPVRSCITFAVACDQKDVRTIEGYGDDPWMAKLRAAFSREHALQCGYCTPGMLATAYDIVRRLPDADEERIRIELSGNLCRCTGYVGIVRAIQSVLADLKSEPVAQPAPAAAPTPAPVKAAAPMRPFVAVNQAPAAVPAAQAPSGATESRKGWSHIEDSFTVDFPAQQVWDFMGNVEALASCLPGAEVLENDGRSVKGRIAIKFGPIAAAFNGSAVLERDDAARSGMLRGAGTDSISQSRAKGDVGYRIVAIDDRRTRVDITLDHMLQGALAQFSRSGLVRDFVTRMIADFGRNLAARMGGAGAADLPAKSVSVVGAVLQILWARLKRLFGRQ</sequence>
<dbReference type="Gene3D" id="1.10.150.120">
    <property type="entry name" value="[2Fe-2S]-binding domain"/>
    <property type="match status" value="1"/>
</dbReference>
<name>A0ABY1QU13_9BURK</name>
<dbReference type="SUPFAM" id="SSF55961">
    <property type="entry name" value="Bet v1-like"/>
    <property type="match status" value="1"/>
</dbReference>
<dbReference type="InterPro" id="IPR010419">
    <property type="entry name" value="CO_DH_gsu"/>
</dbReference>
<dbReference type="Proteomes" id="UP001158049">
    <property type="component" value="Unassembled WGS sequence"/>
</dbReference>
<dbReference type="InterPro" id="IPR023393">
    <property type="entry name" value="START-like_dom_sf"/>
</dbReference>
<evidence type="ECO:0000256" key="3">
    <source>
        <dbReference type="ARBA" id="ARBA00023002"/>
    </source>
</evidence>
<dbReference type="PANTHER" id="PTHR44379:SF8">
    <property type="entry name" value="XANTHINE DEHYDROGENASE IRON-SULFUR-BINDING SUBUNIT XDHC-RELATED"/>
    <property type="match status" value="1"/>
</dbReference>
<dbReference type="Gene3D" id="3.30.530.20">
    <property type="match status" value="1"/>
</dbReference>